<proteinExistence type="predicted"/>
<dbReference type="Proteomes" id="UP000437068">
    <property type="component" value="Unassembled WGS sequence"/>
</dbReference>
<evidence type="ECO:0000313" key="2">
    <source>
        <dbReference type="EMBL" id="KAE9270201.1"/>
    </source>
</evidence>
<comment type="caution">
    <text evidence="2">The sequence shown here is derived from an EMBL/GenBank/DDBJ whole genome shotgun (WGS) entry which is preliminary data.</text>
</comment>
<dbReference type="EMBL" id="QXGE01004568">
    <property type="protein sequence ID" value="KAE9270201.1"/>
    <property type="molecule type" value="Genomic_DNA"/>
</dbReference>
<name>A0A6A4BB30_9STRA</name>
<feature type="compositionally biased region" description="Basic residues" evidence="1">
    <location>
        <begin position="8"/>
        <end position="23"/>
    </location>
</feature>
<sequence>MAEAPPGQKRKRAGPVSARKRRRAGADVDTTPAESASNLGGVAVFKIAWTALKKAGWTSKKPSTKCVDSRYKYADEVRDRDTEAAAAAQDTGAGAQRGGDRDDVSGRAAGQAAPAECRRQGSRHGGADHAAPSAAEVRVSYIGDEGDDVSFDQVVENVSAGAADAHNRAVVAVPFVHERGARGGDASIVVVADDDMADADGAAGQAGVAVPAVRVSGVRGGRSVRGVRGGRGGRTVRGAASAASPAGGDVSIVVVADDVMVNAEGEADQASVDVPGVSVRGVRSVGLLDAWLEQQELVHVVVMTVTRLAQLLSGLLLVAATKMRQHAFDLS</sequence>
<feature type="region of interest" description="Disordered" evidence="1">
    <location>
        <begin position="82"/>
        <end position="133"/>
    </location>
</feature>
<evidence type="ECO:0000256" key="1">
    <source>
        <dbReference type="SAM" id="MobiDB-lite"/>
    </source>
</evidence>
<gene>
    <name evidence="2" type="ORF">PF001_g28892</name>
</gene>
<protein>
    <submittedName>
        <fullName evidence="2">Uncharacterized protein</fullName>
    </submittedName>
</protein>
<feature type="region of interest" description="Disordered" evidence="1">
    <location>
        <begin position="1"/>
        <end position="37"/>
    </location>
</feature>
<reference evidence="2 3" key="1">
    <citation type="submission" date="2018-08" db="EMBL/GenBank/DDBJ databases">
        <title>Genomic investigation of the strawberry pathogen Phytophthora fragariae indicates pathogenicity is determined by transcriptional variation in three key races.</title>
        <authorList>
            <person name="Adams T.M."/>
            <person name="Armitage A.D."/>
            <person name="Sobczyk M.K."/>
            <person name="Bates H.J."/>
            <person name="Dunwell J.M."/>
            <person name="Nellist C.F."/>
            <person name="Harrison R.J."/>
        </authorList>
    </citation>
    <scope>NUCLEOTIDE SEQUENCE [LARGE SCALE GENOMIC DNA]</scope>
    <source>
        <strain evidence="2 3">A4</strain>
    </source>
</reference>
<feature type="compositionally biased region" description="Low complexity" evidence="1">
    <location>
        <begin position="84"/>
        <end position="94"/>
    </location>
</feature>
<evidence type="ECO:0000313" key="3">
    <source>
        <dbReference type="Proteomes" id="UP000437068"/>
    </source>
</evidence>
<dbReference type="AlphaFoldDB" id="A0A6A4BB30"/>
<accession>A0A6A4BB30</accession>
<organism evidence="2 3">
    <name type="scientific">Phytophthora fragariae</name>
    <dbReference type="NCBI Taxonomy" id="53985"/>
    <lineage>
        <taxon>Eukaryota</taxon>
        <taxon>Sar</taxon>
        <taxon>Stramenopiles</taxon>
        <taxon>Oomycota</taxon>
        <taxon>Peronosporomycetes</taxon>
        <taxon>Peronosporales</taxon>
        <taxon>Peronosporaceae</taxon>
        <taxon>Phytophthora</taxon>
    </lineage>
</organism>